<evidence type="ECO:0000256" key="2">
    <source>
        <dbReference type="ARBA" id="ARBA00010352"/>
    </source>
</evidence>
<dbReference type="Gene3D" id="2.60.40.1900">
    <property type="entry name" value="Beta-microseminoprotein (PSP94) domain"/>
    <property type="match status" value="1"/>
</dbReference>
<keyword evidence="4" id="KW-1015">Disulfide bond</keyword>
<dbReference type="EMBL" id="JBHFQA010000146">
    <property type="protein sequence ID" value="KAL2076659.1"/>
    <property type="molecule type" value="Genomic_DNA"/>
</dbReference>
<evidence type="ECO:0000256" key="4">
    <source>
        <dbReference type="ARBA" id="ARBA00023157"/>
    </source>
</evidence>
<dbReference type="PANTHER" id="PTHR10500:SF7">
    <property type="entry name" value="BETA-MICROSEMINOPROTEIN"/>
    <property type="match status" value="1"/>
</dbReference>
<keyword evidence="3" id="KW-0964">Secreted</keyword>
<evidence type="ECO:0000256" key="3">
    <source>
        <dbReference type="ARBA" id="ARBA00022525"/>
    </source>
</evidence>
<feature type="chain" id="PRO_5044741078" description="Beta-microseminoprotein" evidence="5">
    <location>
        <begin position="20"/>
        <end position="108"/>
    </location>
</feature>
<dbReference type="AlphaFoldDB" id="A0ABD1IPV9"/>
<evidence type="ECO:0000313" key="7">
    <source>
        <dbReference type="Proteomes" id="UP001591681"/>
    </source>
</evidence>
<evidence type="ECO:0000256" key="5">
    <source>
        <dbReference type="SAM" id="SignalP"/>
    </source>
</evidence>
<evidence type="ECO:0008006" key="8">
    <source>
        <dbReference type="Google" id="ProtNLM"/>
    </source>
</evidence>
<comment type="subcellular location">
    <subcellularLocation>
        <location evidence="1">Secreted</location>
    </subcellularLocation>
</comment>
<dbReference type="Proteomes" id="UP001591681">
    <property type="component" value="Unassembled WGS sequence"/>
</dbReference>
<sequence>MRSVGVMLMLCALAPLAHSYCYWGLKETGQQCVDPVDKTSHDIGEKWTNSKCHTCVCSSTDFSCCDDMGRVSGYPADCEAVYDWTHCTVSVHKIDDHTITCPHVRIGK</sequence>
<comment type="caution">
    <text evidence="6">The sequence shown here is derived from an EMBL/GenBank/DDBJ whole genome shotgun (WGS) entry which is preliminary data.</text>
</comment>
<gene>
    <name evidence="6" type="ORF">ACEWY4_027745</name>
</gene>
<accession>A0ABD1IPV9</accession>
<evidence type="ECO:0000313" key="6">
    <source>
        <dbReference type="EMBL" id="KAL2076659.1"/>
    </source>
</evidence>
<name>A0ABD1IPV9_9TELE</name>
<organism evidence="6 7">
    <name type="scientific">Coilia grayii</name>
    <name type="common">Gray's grenadier anchovy</name>
    <dbReference type="NCBI Taxonomy" id="363190"/>
    <lineage>
        <taxon>Eukaryota</taxon>
        <taxon>Metazoa</taxon>
        <taxon>Chordata</taxon>
        <taxon>Craniata</taxon>
        <taxon>Vertebrata</taxon>
        <taxon>Euteleostomi</taxon>
        <taxon>Actinopterygii</taxon>
        <taxon>Neopterygii</taxon>
        <taxon>Teleostei</taxon>
        <taxon>Clupei</taxon>
        <taxon>Clupeiformes</taxon>
        <taxon>Clupeoidei</taxon>
        <taxon>Engraulidae</taxon>
        <taxon>Coilinae</taxon>
        <taxon>Coilia</taxon>
    </lineage>
</organism>
<feature type="signal peptide" evidence="5">
    <location>
        <begin position="1"/>
        <end position="19"/>
    </location>
</feature>
<protein>
    <recommendedName>
        <fullName evidence="8">Beta-microseminoprotein</fullName>
    </recommendedName>
</protein>
<keyword evidence="7" id="KW-1185">Reference proteome</keyword>
<dbReference type="GO" id="GO:0005576">
    <property type="term" value="C:extracellular region"/>
    <property type="evidence" value="ECO:0007669"/>
    <property type="project" value="UniProtKB-SubCell"/>
</dbReference>
<evidence type="ECO:0000256" key="1">
    <source>
        <dbReference type="ARBA" id="ARBA00004613"/>
    </source>
</evidence>
<proteinExistence type="inferred from homology"/>
<dbReference type="PANTHER" id="PTHR10500">
    <property type="entry name" value="BETA-MICROSEMINOPROTEIN"/>
    <property type="match status" value="1"/>
</dbReference>
<comment type="similarity">
    <text evidence="2">Belongs to the beta-microseminoprotein family.</text>
</comment>
<dbReference type="Pfam" id="PF05825">
    <property type="entry name" value="PSP94"/>
    <property type="match status" value="1"/>
</dbReference>
<dbReference type="InterPro" id="IPR008735">
    <property type="entry name" value="PSP94"/>
</dbReference>
<keyword evidence="5" id="KW-0732">Signal</keyword>
<reference evidence="6 7" key="1">
    <citation type="submission" date="2024-09" db="EMBL/GenBank/DDBJ databases">
        <title>A chromosome-level genome assembly of Gray's grenadier anchovy, Coilia grayii.</title>
        <authorList>
            <person name="Fu Z."/>
        </authorList>
    </citation>
    <scope>NUCLEOTIDE SEQUENCE [LARGE SCALE GENOMIC DNA]</scope>
    <source>
        <strain evidence="6">G4</strain>
        <tissue evidence="6">Muscle</tissue>
    </source>
</reference>